<dbReference type="InterPro" id="IPR038063">
    <property type="entry name" value="Transpep_catalytic_dom"/>
</dbReference>
<evidence type="ECO:0000256" key="2">
    <source>
        <dbReference type="ARBA" id="ARBA00005992"/>
    </source>
</evidence>
<evidence type="ECO:0000313" key="10">
    <source>
        <dbReference type="Proteomes" id="UP000664288"/>
    </source>
</evidence>
<evidence type="ECO:0000259" key="8">
    <source>
        <dbReference type="PROSITE" id="PS52029"/>
    </source>
</evidence>
<dbReference type="EMBL" id="JAFMPY010000014">
    <property type="protein sequence ID" value="MBO0904772.1"/>
    <property type="molecule type" value="Genomic_DNA"/>
</dbReference>
<evidence type="ECO:0000256" key="3">
    <source>
        <dbReference type="ARBA" id="ARBA00022679"/>
    </source>
</evidence>
<keyword evidence="6 7" id="KW-0961">Cell wall biogenesis/degradation</keyword>
<organism evidence="9 10">
    <name type="scientific">Jiella sonneratiae</name>
    <dbReference type="NCBI Taxonomy" id="2816856"/>
    <lineage>
        <taxon>Bacteria</taxon>
        <taxon>Pseudomonadati</taxon>
        <taxon>Pseudomonadota</taxon>
        <taxon>Alphaproteobacteria</taxon>
        <taxon>Hyphomicrobiales</taxon>
        <taxon>Aurantimonadaceae</taxon>
        <taxon>Jiella</taxon>
    </lineage>
</organism>
<keyword evidence="4 7" id="KW-0133">Cell shape</keyword>
<reference evidence="9 10" key="1">
    <citation type="submission" date="2021-03" db="EMBL/GenBank/DDBJ databases">
        <title>Whole genome sequence of Jiella sp. MQZ13P-4.</title>
        <authorList>
            <person name="Tuo L."/>
        </authorList>
    </citation>
    <scope>NUCLEOTIDE SEQUENCE [LARGE SCALE GENOMIC DNA]</scope>
    <source>
        <strain evidence="9 10">MQZ13P-4</strain>
    </source>
</reference>
<proteinExistence type="inferred from homology"/>
<protein>
    <submittedName>
        <fullName evidence="9">L,D-transpeptidase family protein</fullName>
    </submittedName>
</protein>
<sequence>MRRGILAAGPWRIPCALGRAGTTVLKREGDGATPVATMRLVALWHRGGRMPRPQTTLPTRRVRPGIDGWCDEPTHAAYNRPVRLPFAASHESLARDDRLYDVVAVLDWNLARRARGRGSAIFLHVAKPGYPPTAGCVAIAPADMRRLAPRLSPATRLAVHR</sequence>
<dbReference type="CDD" id="cd16913">
    <property type="entry name" value="YkuD_like"/>
    <property type="match status" value="1"/>
</dbReference>
<feature type="active site" description="Nucleophile" evidence="7">
    <location>
        <position position="136"/>
    </location>
</feature>
<evidence type="ECO:0000256" key="1">
    <source>
        <dbReference type="ARBA" id="ARBA00004752"/>
    </source>
</evidence>
<comment type="pathway">
    <text evidence="1 7">Cell wall biogenesis; peptidoglycan biosynthesis.</text>
</comment>
<feature type="domain" description="L,D-TPase catalytic" evidence="8">
    <location>
        <begin position="1"/>
        <end position="160"/>
    </location>
</feature>
<dbReference type="PROSITE" id="PS52029">
    <property type="entry name" value="LD_TPASE"/>
    <property type="match status" value="1"/>
</dbReference>
<keyword evidence="3" id="KW-0808">Transferase</keyword>
<dbReference type="Pfam" id="PF03734">
    <property type="entry name" value="YkuD"/>
    <property type="match status" value="1"/>
</dbReference>
<dbReference type="InterPro" id="IPR005490">
    <property type="entry name" value="LD_TPept_cat_dom"/>
</dbReference>
<evidence type="ECO:0000313" key="9">
    <source>
        <dbReference type="EMBL" id="MBO0904772.1"/>
    </source>
</evidence>
<evidence type="ECO:0000256" key="7">
    <source>
        <dbReference type="PROSITE-ProRule" id="PRU01373"/>
    </source>
</evidence>
<dbReference type="SUPFAM" id="SSF141523">
    <property type="entry name" value="L,D-transpeptidase catalytic domain-like"/>
    <property type="match status" value="1"/>
</dbReference>
<gene>
    <name evidence="9" type="ORF">J1C47_14085</name>
</gene>
<dbReference type="PANTHER" id="PTHR38589:SF1">
    <property type="entry name" value="BLR0621 PROTEIN"/>
    <property type="match status" value="1"/>
</dbReference>
<comment type="similarity">
    <text evidence="2">Belongs to the YkuD family.</text>
</comment>
<feature type="active site" description="Proton donor/acceptor" evidence="7">
    <location>
        <position position="124"/>
    </location>
</feature>
<keyword evidence="5 7" id="KW-0573">Peptidoglycan synthesis</keyword>
<evidence type="ECO:0000256" key="4">
    <source>
        <dbReference type="ARBA" id="ARBA00022960"/>
    </source>
</evidence>
<evidence type="ECO:0000256" key="6">
    <source>
        <dbReference type="ARBA" id="ARBA00023316"/>
    </source>
</evidence>
<keyword evidence="10" id="KW-1185">Reference proteome</keyword>
<evidence type="ECO:0000256" key="5">
    <source>
        <dbReference type="ARBA" id="ARBA00022984"/>
    </source>
</evidence>
<dbReference type="RefSeq" id="WP_207351490.1">
    <property type="nucleotide sequence ID" value="NZ_JAFMPY010000014.1"/>
</dbReference>
<comment type="caution">
    <text evidence="9">The sequence shown here is derived from an EMBL/GenBank/DDBJ whole genome shotgun (WGS) entry which is preliminary data.</text>
</comment>
<dbReference type="Proteomes" id="UP000664288">
    <property type="component" value="Unassembled WGS sequence"/>
</dbReference>
<dbReference type="PANTHER" id="PTHR38589">
    <property type="entry name" value="BLR0621 PROTEIN"/>
    <property type="match status" value="1"/>
</dbReference>
<accession>A0ABS3J538</accession>
<name>A0ABS3J538_9HYPH</name>